<feature type="compositionally biased region" description="Polar residues" evidence="1">
    <location>
        <begin position="90"/>
        <end position="99"/>
    </location>
</feature>
<dbReference type="EMBL" id="JAELUR010000038">
    <property type="protein sequence ID" value="KAG7403531.1"/>
    <property type="molecule type" value="Genomic_DNA"/>
</dbReference>
<feature type="compositionally biased region" description="Polar residues" evidence="1">
    <location>
        <begin position="64"/>
        <end position="76"/>
    </location>
</feature>
<reference evidence="2" key="1">
    <citation type="submission" date="2021-04" db="EMBL/GenBank/DDBJ databases">
        <title>First draft genome resource for Brassicaceae pathogens Fusarium oxysporum f. sp. raphani and Fusarium oxysporum f. sp. rapae.</title>
        <authorList>
            <person name="Asai S."/>
        </authorList>
    </citation>
    <scope>NUCLEOTIDE SEQUENCE</scope>
    <source>
        <strain evidence="2">Tf1262</strain>
    </source>
</reference>
<feature type="region of interest" description="Disordered" evidence="1">
    <location>
        <begin position="60"/>
        <end position="99"/>
    </location>
</feature>
<dbReference type="Proteomes" id="UP000693942">
    <property type="component" value="Unassembled WGS sequence"/>
</dbReference>
<proteinExistence type="predicted"/>
<organism evidence="2 3">
    <name type="scientific">Fusarium oxysporum f. sp. raphani</name>
    <dbReference type="NCBI Taxonomy" id="96318"/>
    <lineage>
        <taxon>Eukaryota</taxon>
        <taxon>Fungi</taxon>
        <taxon>Dikarya</taxon>
        <taxon>Ascomycota</taxon>
        <taxon>Pezizomycotina</taxon>
        <taxon>Sordariomycetes</taxon>
        <taxon>Hypocreomycetidae</taxon>
        <taxon>Hypocreales</taxon>
        <taxon>Nectriaceae</taxon>
        <taxon>Fusarium</taxon>
        <taxon>Fusarium oxysporum species complex</taxon>
    </lineage>
</organism>
<gene>
    <name evidence="2" type="ORF">Forpi1262_v018737</name>
</gene>
<protein>
    <submittedName>
        <fullName evidence="2">Uncharacterized protein</fullName>
    </submittedName>
</protein>
<dbReference type="AlphaFoldDB" id="A0A8J5NFA9"/>
<evidence type="ECO:0000256" key="1">
    <source>
        <dbReference type="SAM" id="MobiDB-lite"/>
    </source>
</evidence>
<evidence type="ECO:0000313" key="2">
    <source>
        <dbReference type="EMBL" id="KAG7403531.1"/>
    </source>
</evidence>
<name>A0A8J5NFA9_FUSOX</name>
<comment type="caution">
    <text evidence="2">The sequence shown here is derived from an EMBL/GenBank/DDBJ whole genome shotgun (WGS) entry which is preliminary data.</text>
</comment>
<sequence length="99" mass="11127">MTTWCHESKIGLVGDKLVLILADHVRNSTSKLRWTSLFKSFVCHYHYTLQTIGAINMKMKRGRSPSQTPRLSSIGFSSHDEKRCLGGVAQSGNRSSYKP</sequence>
<evidence type="ECO:0000313" key="3">
    <source>
        <dbReference type="Proteomes" id="UP000693942"/>
    </source>
</evidence>
<accession>A0A8J5NFA9</accession>